<evidence type="ECO:0000256" key="2">
    <source>
        <dbReference type="ARBA" id="ARBA00005993"/>
    </source>
</evidence>
<dbReference type="Pfam" id="PF00104">
    <property type="entry name" value="Hormone_recep"/>
    <property type="match status" value="1"/>
</dbReference>
<dbReference type="EMBL" id="CAJFDH010000006">
    <property type="protein sequence ID" value="CAD5231101.1"/>
    <property type="molecule type" value="Genomic_DNA"/>
</dbReference>
<keyword evidence="10 11" id="KW-0539">Nucleus</keyword>
<feature type="domain" description="NR LBD" evidence="14">
    <location>
        <begin position="149"/>
        <end position="367"/>
    </location>
</feature>
<evidence type="ECO:0000256" key="12">
    <source>
        <dbReference type="SAM" id="MobiDB-lite"/>
    </source>
</evidence>
<dbReference type="Proteomes" id="UP000783686">
    <property type="component" value="Unassembled WGS sequence"/>
</dbReference>
<accession>A0A811LVL3</accession>
<dbReference type="InterPro" id="IPR001723">
    <property type="entry name" value="Nuclear_hrmn_rcpt"/>
</dbReference>
<organism evidence="15 16">
    <name type="scientific">Bursaphelenchus okinawaensis</name>
    <dbReference type="NCBI Taxonomy" id="465554"/>
    <lineage>
        <taxon>Eukaryota</taxon>
        <taxon>Metazoa</taxon>
        <taxon>Ecdysozoa</taxon>
        <taxon>Nematoda</taxon>
        <taxon>Chromadorea</taxon>
        <taxon>Rhabditida</taxon>
        <taxon>Tylenchina</taxon>
        <taxon>Tylenchomorpha</taxon>
        <taxon>Aphelenchoidea</taxon>
        <taxon>Aphelenchoididae</taxon>
        <taxon>Bursaphelenchus</taxon>
    </lineage>
</organism>
<feature type="domain" description="Nuclear receptor" evidence="13">
    <location>
        <begin position="21"/>
        <end position="96"/>
    </location>
</feature>
<comment type="subcellular location">
    <subcellularLocation>
        <location evidence="1 11">Nucleus</location>
    </subcellularLocation>
</comment>
<evidence type="ECO:0000256" key="4">
    <source>
        <dbReference type="ARBA" id="ARBA00022771"/>
    </source>
</evidence>
<evidence type="ECO:0000259" key="13">
    <source>
        <dbReference type="PROSITE" id="PS51030"/>
    </source>
</evidence>
<dbReference type="PRINTS" id="PR00398">
    <property type="entry name" value="STRDHORMONER"/>
</dbReference>
<dbReference type="InterPro" id="IPR000536">
    <property type="entry name" value="Nucl_hrmn_rcpt_lig-bd"/>
</dbReference>
<dbReference type="InterPro" id="IPR013088">
    <property type="entry name" value="Znf_NHR/GATA"/>
</dbReference>
<evidence type="ECO:0000256" key="5">
    <source>
        <dbReference type="ARBA" id="ARBA00022833"/>
    </source>
</evidence>
<dbReference type="SMART" id="SM00399">
    <property type="entry name" value="ZnF_C4"/>
    <property type="match status" value="1"/>
</dbReference>
<dbReference type="EMBL" id="CAJFCW020000006">
    <property type="protein sequence ID" value="CAG9128425.1"/>
    <property type="molecule type" value="Genomic_DNA"/>
</dbReference>
<proteinExistence type="inferred from homology"/>
<sequence>MFQSQSSPITLKSDSPFSSGIDLCVVCGDKAIGKHYGATSCNGCKGFFRRSVWQNLQYTCRFNKQCKVDKDHRNACRYCRFQKCLADGMKPEAIQNERDRIGSTKRSRKRTQEAGSPDLFNIPIESPLDERHSDTDDASTSSTFATTENQRNCIETLHNIEMKVNSNLKEKIGSCSVRQLGIQTIIDWTNMLAPLSDLPFNDRVKILNSSTNAFALLNVLQRSQNSNHLIMPDNSALSLSVLYSADVSVIINRIMDELLTPLRRMSVENVEFSALKALILLQPDLSGLSVMSRDRIREARDQLNKAFFVQLSTKYGPLEASLRLSNLLLTIPAVFNIGVLINECPQMSQLFGLSTNDTSPDYKKDGTELFSNEVLLAAQILASQRQQNFVNVSVPSTSTFTTSTNGSLGIGNLPIFSAPQTQLQFSDLSTIKNFLS</sequence>
<keyword evidence="5 11" id="KW-0862">Zinc</keyword>
<dbReference type="InterPro" id="IPR050274">
    <property type="entry name" value="Nuclear_hormone_rcpt_NR2"/>
</dbReference>
<evidence type="ECO:0000256" key="3">
    <source>
        <dbReference type="ARBA" id="ARBA00022723"/>
    </source>
</evidence>
<dbReference type="AlphaFoldDB" id="A0A811LVL3"/>
<evidence type="ECO:0000256" key="6">
    <source>
        <dbReference type="ARBA" id="ARBA00023015"/>
    </source>
</evidence>
<dbReference type="Proteomes" id="UP000614601">
    <property type="component" value="Unassembled WGS sequence"/>
</dbReference>
<evidence type="ECO:0000256" key="10">
    <source>
        <dbReference type="ARBA" id="ARBA00023242"/>
    </source>
</evidence>
<evidence type="ECO:0000313" key="16">
    <source>
        <dbReference type="Proteomes" id="UP000614601"/>
    </source>
</evidence>
<dbReference type="FunFam" id="3.30.50.10:FF:000030">
    <property type="entry name" value="Nuclear Hormone Receptor family"/>
    <property type="match status" value="1"/>
</dbReference>
<gene>
    <name evidence="15" type="ORF">BOKJ2_LOCUS14473</name>
</gene>
<feature type="region of interest" description="Disordered" evidence="12">
    <location>
        <begin position="95"/>
        <end position="145"/>
    </location>
</feature>
<comment type="similarity">
    <text evidence="2 11">Belongs to the nuclear hormone receptor family.</text>
</comment>
<keyword evidence="7 11" id="KW-0238">DNA-binding</keyword>
<comment type="caution">
    <text evidence="15">The sequence shown here is derived from an EMBL/GenBank/DDBJ whole genome shotgun (WGS) entry which is preliminary data.</text>
</comment>
<dbReference type="PRINTS" id="PR00047">
    <property type="entry name" value="STROIDFINGER"/>
</dbReference>
<protein>
    <recommendedName>
        <fullName evidence="17">Nuclear receptor domain-containing protein</fullName>
    </recommendedName>
</protein>
<evidence type="ECO:0000256" key="11">
    <source>
        <dbReference type="RuleBase" id="RU004334"/>
    </source>
</evidence>
<dbReference type="Gene3D" id="3.30.50.10">
    <property type="entry name" value="Erythroid Transcription Factor GATA-1, subunit A"/>
    <property type="match status" value="1"/>
</dbReference>
<dbReference type="SUPFAM" id="SSF57716">
    <property type="entry name" value="Glucocorticoid receptor-like (DNA-binding domain)"/>
    <property type="match status" value="1"/>
</dbReference>
<dbReference type="PROSITE" id="PS00031">
    <property type="entry name" value="NUCLEAR_REC_DBD_1"/>
    <property type="match status" value="1"/>
</dbReference>
<dbReference type="PANTHER" id="PTHR24083">
    <property type="entry name" value="NUCLEAR HORMONE RECEPTOR"/>
    <property type="match status" value="1"/>
</dbReference>
<keyword evidence="16" id="KW-1185">Reference proteome</keyword>
<evidence type="ECO:0000259" key="14">
    <source>
        <dbReference type="PROSITE" id="PS51843"/>
    </source>
</evidence>
<keyword evidence="9 11" id="KW-0675">Receptor</keyword>
<dbReference type="GO" id="GO:0003700">
    <property type="term" value="F:DNA-binding transcription factor activity"/>
    <property type="evidence" value="ECO:0007669"/>
    <property type="project" value="InterPro"/>
</dbReference>
<dbReference type="InterPro" id="IPR001628">
    <property type="entry name" value="Znf_hrmn_rcpt"/>
</dbReference>
<dbReference type="GO" id="GO:0005634">
    <property type="term" value="C:nucleus"/>
    <property type="evidence" value="ECO:0007669"/>
    <property type="project" value="UniProtKB-SubCell"/>
</dbReference>
<keyword evidence="6 11" id="KW-0805">Transcription regulation</keyword>
<name>A0A811LVL3_9BILA</name>
<evidence type="ECO:0008006" key="17">
    <source>
        <dbReference type="Google" id="ProtNLM"/>
    </source>
</evidence>
<dbReference type="InterPro" id="IPR049636">
    <property type="entry name" value="HNF4-like_DBD"/>
</dbReference>
<dbReference type="OrthoDB" id="5771769at2759"/>
<dbReference type="GO" id="GO:0000978">
    <property type="term" value="F:RNA polymerase II cis-regulatory region sequence-specific DNA binding"/>
    <property type="evidence" value="ECO:0007669"/>
    <property type="project" value="InterPro"/>
</dbReference>
<keyword evidence="8 11" id="KW-0804">Transcription</keyword>
<dbReference type="SUPFAM" id="SSF48508">
    <property type="entry name" value="Nuclear receptor ligand-binding domain"/>
    <property type="match status" value="1"/>
</dbReference>
<dbReference type="InterPro" id="IPR035500">
    <property type="entry name" value="NHR-like_dom_sf"/>
</dbReference>
<keyword evidence="3 11" id="KW-0479">Metal-binding</keyword>
<evidence type="ECO:0000256" key="8">
    <source>
        <dbReference type="ARBA" id="ARBA00023163"/>
    </source>
</evidence>
<keyword evidence="4 11" id="KW-0863">Zinc-finger</keyword>
<dbReference type="PROSITE" id="PS51030">
    <property type="entry name" value="NUCLEAR_REC_DBD_2"/>
    <property type="match status" value="1"/>
</dbReference>
<dbReference type="CDD" id="cd06960">
    <property type="entry name" value="NR_DBD_HNF4A"/>
    <property type="match status" value="1"/>
</dbReference>
<evidence type="ECO:0000256" key="1">
    <source>
        <dbReference type="ARBA" id="ARBA00004123"/>
    </source>
</evidence>
<evidence type="ECO:0000256" key="9">
    <source>
        <dbReference type="ARBA" id="ARBA00023170"/>
    </source>
</evidence>
<evidence type="ECO:0000256" key="7">
    <source>
        <dbReference type="ARBA" id="ARBA00023125"/>
    </source>
</evidence>
<dbReference type="SMART" id="SM00430">
    <property type="entry name" value="HOLI"/>
    <property type="match status" value="1"/>
</dbReference>
<dbReference type="Pfam" id="PF00105">
    <property type="entry name" value="zf-C4"/>
    <property type="match status" value="1"/>
</dbReference>
<dbReference type="PROSITE" id="PS51843">
    <property type="entry name" value="NR_LBD"/>
    <property type="match status" value="1"/>
</dbReference>
<reference evidence="15" key="1">
    <citation type="submission" date="2020-09" db="EMBL/GenBank/DDBJ databases">
        <authorList>
            <person name="Kikuchi T."/>
        </authorList>
    </citation>
    <scope>NUCLEOTIDE SEQUENCE</scope>
    <source>
        <strain evidence="15">SH1</strain>
    </source>
</reference>
<dbReference type="GO" id="GO:0008270">
    <property type="term" value="F:zinc ion binding"/>
    <property type="evidence" value="ECO:0007669"/>
    <property type="project" value="UniProtKB-KW"/>
</dbReference>
<evidence type="ECO:0000313" key="15">
    <source>
        <dbReference type="EMBL" id="CAD5231101.1"/>
    </source>
</evidence>
<dbReference type="Gene3D" id="1.10.565.10">
    <property type="entry name" value="Retinoid X Receptor"/>
    <property type="match status" value="1"/>
</dbReference>